<gene>
    <name evidence="3" type="ORF">PISL3812_09203</name>
</gene>
<feature type="compositionally biased region" description="Basic and acidic residues" evidence="1">
    <location>
        <begin position="303"/>
        <end position="313"/>
    </location>
</feature>
<proteinExistence type="predicted"/>
<dbReference type="Pfam" id="PF00855">
    <property type="entry name" value="PWWP"/>
    <property type="match status" value="1"/>
</dbReference>
<dbReference type="InterPro" id="IPR000313">
    <property type="entry name" value="PWWP_dom"/>
</dbReference>
<evidence type="ECO:0000313" key="3">
    <source>
        <dbReference type="EMBL" id="CRG92147.1"/>
    </source>
</evidence>
<dbReference type="AlphaFoldDB" id="A0A0U1M967"/>
<feature type="compositionally biased region" description="Basic and acidic residues" evidence="1">
    <location>
        <begin position="51"/>
        <end position="60"/>
    </location>
</feature>
<dbReference type="EMBL" id="CVMT01000011">
    <property type="protein sequence ID" value="CRG92147.1"/>
    <property type="molecule type" value="Genomic_DNA"/>
</dbReference>
<dbReference type="SMART" id="SM00293">
    <property type="entry name" value="PWWP"/>
    <property type="match status" value="1"/>
</dbReference>
<dbReference type="SUPFAM" id="SSF47676">
    <property type="entry name" value="Conserved domain common to transcription factors TFIIS, elongin A, CRSP70"/>
    <property type="match status" value="1"/>
</dbReference>
<dbReference type="Gene3D" id="1.20.930.10">
    <property type="entry name" value="Conserved domain common to transcription factors TFIIS, elongin A, CRSP70"/>
    <property type="match status" value="1"/>
</dbReference>
<reference evidence="3 4" key="1">
    <citation type="submission" date="2015-04" db="EMBL/GenBank/DDBJ databases">
        <authorList>
            <person name="Syromyatnikov M.Y."/>
            <person name="Popov V.N."/>
        </authorList>
    </citation>
    <scope>NUCLEOTIDE SEQUENCE [LARGE SCALE GENOMIC DNA]</scope>
    <source>
        <strain evidence="3">WF-38-12</strain>
    </source>
</reference>
<dbReference type="PANTHER" id="PTHR22910">
    <property type="entry name" value="PROTEIN MGARP"/>
    <property type="match status" value="1"/>
</dbReference>
<evidence type="ECO:0000256" key="1">
    <source>
        <dbReference type="SAM" id="MobiDB-lite"/>
    </source>
</evidence>
<sequence>MSTESPAGSAVAATAGDSRPGAAETVPEPASNEAPVDQGNEKASTGEEQAEEQKKPDETATAKPAEVNGKDTDAADAQVANGTPSAKSSAAKRKSTGGTSAKKLNKKKSQQRITHLDAQPGEYYLARLKSFPPWPSIICDEEMLPQSLLNSRPVTTKQADGTYKEAYADGGKRVYDRTFPIMFLETNEFAWIPNTDLTSLDPESCKNVSEKGKQKQLIAAYKVAAEGHDLQHFKNLLADHQRAVQQEFMDREAAAAEKAALKAQKEAVKEEKKKKRKSSAAEADGEADADGSKKAKATKKRKKDTESDAEGGKPSKTPKTATKLKLTTPKDPNAAKETRKTKKSAKPVEGSDEGEGDEESEERDETPPPPEPPKLDPKEAKEKKQKEILFIRHRLQKGFLSREEAPKEKEMEAMAGFFTRLESHGEIEVSIIRETKIQKVLRAILKLSSIPKDEQYSFKKRAVDILSSWKNLLDSDVSSAKQGEAKTNGVNKEKDDSANPEAEVAAKTEPEEAKEAPKEVKGPAKEGVDSAEDKDVPMPDAESGEKDKAEPELSGKDVSEPVAKEKEAEATDATPA</sequence>
<dbReference type="OMA" id="WPVIVCD"/>
<dbReference type="OrthoDB" id="62853at2759"/>
<feature type="compositionally biased region" description="Low complexity" evidence="1">
    <location>
        <begin position="317"/>
        <end position="330"/>
    </location>
</feature>
<feature type="compositionally biased region" description="Acidic residues" evidence="1">
    <location>
        <begin position="350"/>
        <end position="364"/>
    </location>
</feature>
<accession>A0A0U1M967</accession>
<feature type="region of interest" description="Disordered" evidence="1">
    <location>
        <begin position="266"/>
        <end position="386"/>
    </location>
</feature>
<dbReference type="GO" id="GO:0005739">
    <property type="term" value="C:mitochondrion"/>
    <property type="evidence" value="ECO:0007669"/>
    <property type="project" value="InterPro"/>
</dbReference>
<dbReference type="InterPro" id="IPR035441">
    <property type="entry name" value="TFIIS/LEDGF_dom_sf"/>
</dbReference>
<dbReference type="STRING" id="28573.A0A0U1M967"/>
<evidence type="ECO:0000259" key="2">
    <source>
        <dbReference type="PROSITE" id="PS50812"/>
    </source>
</evidence>
<feature type="domain" description="PWWP" evidence="2">
    <location>
        <begin position="120"/>
        <end position="203"/>
    </location>
</feature>
<keyword evidence="4" id="KW-1185">Reference proteome</keyword>
<feature type="compositionally biased region" description="Basic and acidic residues" evidence="1">
    <location>
        <begin position="373"/>
        <end position="386"/>
    </location>
</feature>
<evidence type="ECO:0000313" key="4">
    <source>
        <dbReference type="Proteomes" id="UP000054383"/>
    </source>
</evidence>
<name>A0A0U1M967_TALIS</name>
<dbReference type="SUPFAM" id="SSF63748">
    <property type="entry name" value="Tudor/PWWP/MBT"/>
    <property type="match status" value="1"/>
</dbReference>
<dbReference type="PANTHER" id="PTHR22910:SF6">
    <property type="entry name" value="PROTEIN MGARP"/>
    <property type="match status" value="1"/>
</dbReference>
<protein>
    <recommendedName>
        <fullName evidence="2">PWWP domain-containing protein</fullName>
    </recommendedName>
</protein>
<organism evidence="3 4">
    <name type="scientific">Talaromyces islandicus</name>
    <name type="common">Penicillium islandicum</name>
    <dbReference type="NCBI Taxonomy" id="28573"/>
    <lineage>
        <taxon>Eukaryota</taxon>
        <taxon>Fungi</taxon>
        <taxon>Dikarya</taxon>
        <taxon>Ascomycota</taxon>
        <taxon>Pezizomycotina</taxon>
        <taxon>Eurotiomycetes</taxon>
        <taxon>Eurotiomycetidae</taxon>
        <taxon>Eurotiales</taxon>
        <taxon>Trichocomaceae</taxon>
        <taxon>Talaromyces</taxon>
        <taxon>Talaromyces sect. Islandici</taxon>
    </lineage>
</organism>
<dbReference type="PROSITE" id="PS50812">
    <property type="entry name" value="PWWP"/>
    <property type="match status" value="1"/>
</dbReference>
<feature type="compositionally biased region" description="Basic and acidic residues" evidence="1">
    <location>
        <begin position="504"/>
        <end position="569"/>
    </location>
</feature>
<dbReference type="Proteomes" id="UP000054383">
    <property type="component" value="Unassembled WGS sequence"/>
</dbReference>
<dbReference type="Gene3D" id="2.30.30.140">
    <property type="match status" value="1"/>
</dbReference>
<feature type="region of interest" description="Disordered" evidence="1">
    <location>
        <begin position="1"/>
        <end position="112"/>
    </location>
</feature>
<feature type="region of interest" description="Disordered" evidence="1">
    <location>
        <begin position="474"/>
        <end position="576"/>
    </location>
</feature>
<dbReference type="InterPro" id="IPR026093">
    <property type="entry name" value="MGARP"/>
</dbReference>